<sequence>MNLIKKALIPMVLICSIVGTACKQEVKEEEENNKKEVTNKQDMEKQNKLLRHVVLFKFKDDAPAEEIEKLNQSFNALPKAIPEIQDFEWGINDSPENFHQDFTHCYMVTFESESDRDSIYTPHPNHQAFVASLQPYLEKVFVVDYWTNPK</sequence>
<dbReference type="SMART" id="SM00886">
    <property type="entry name" value="Dabb"/>
    <property type="match status" value="1"/>
</dbReference>
<dbReference type="InterPro" id="IPR013097">
    <property type="entry name" value="Dabb"/>
</dbReference>
<dbReference type="Pfam" id="PF07876">
    <property type="entry name" value="Dabb"/>
    <property type="match status" value="1"/>
</dbReference>
<dbReference type="Gene3D" id="3.30.70.100">
    <property type="match status" value="1"/>
</dbReference>
<dbReference type="STRING" id="313595.P700755_002793"/>
<dbReference type="InterPro" id="IPR044662">
    <property type="entry name" value="HS1/DABB1-like"/>
</dbReference>
<dbReference type="HOGENOM" id="CLU_080664_4_0_10"/>
<dbReference type="KEGG" id="ptq:P700755_002793"/>
<organism evidence="3 4">
    <name type="scientific">Psychroflexus torquis (strain ATCC 700755 / CIP 106069 / ACAM 623)</name>
    <dbReference type="NCBI Taxonomy" id="313595"/>
    <lineage>
        <taxon>Bacteria</taxon>
        <taxon>Pseudomonadati</taxon>
        <taxon>Bacteroidota</taxon>
        <taxon>Flavobacteriia</taxon>
        <taxon>Flavobacteriales</taxon>
        <taxon>Flavobacteriaceae</taxon>
        <taxon>Psychroflexus</taxon>
    </lineage>
</organism>
<dbReference type="PROSITE" id="PS51502">
    <property type="entry name" value="S_R_A_B_BARREL"/>
    <property type="match status" value="1"/>
</dbReference>
<gene>
    <name evidence="3" type="ordered locus">P700755_002793</name>
</gene>
<dbReference type="InterPro" id="IPR011008">
    <property type="entry name" value="Dimeric_a/b-barrel"/>
</dbReference>
<evidence type="ECO:0000313" key="4">
    <source>
        <dbReference type="Proteomes" id="UP000008514"/>
    </source>
</evidence>
<dbReference type="PANTHER" id="PTHR33178">
    <property type="match status" value="1"/>
</dbReference>
<dbReference type="eggNOG" id="COG2755">
    <property type="taxonomic scope" value="Bacteria"/>
</dbReference>
<dbReference type="PANTHER" id="PTHR33178:SF10">
    <property type="entry name" value="STRESS-RESPONSE A_B BARREL DOMAIN-CONTAINING PROTEIN"/>
    <property type="match status" value="1"/>
</dbReference>
<dbReference type="PROSITE" id="PS51257">
    <property type="entry name" value="PROKAR_LIPOPROTEIN"/>
    <property type="match status" value="1"/>
</dbReference>
<comment type="subunit">
    <text evidence="1">Homodimer.</text>
</comment>
<dbReference type="EMBL" id="CP003879">
    <property type="protein sequence ID" value="AFU69519.1"/>
    <property type="molecule type" value="Genomic_DNA"/>
</dbReference>
<dbReference type="Proteomes" id="UP000008514">
    <property type="component" value="Chromosome"/>
</dbReference>
<proteinExistence type="predicted"/>
<evidence type="ECO:0000313" key="3">
    <source>
        <dbReference type="EMBL" id="AFU69519.1"/>
    </source>
</evidence>
<reference evidence="3" key="1">
    <citation type="submission" date="2006-03" db="EMBL/GenBank/DDBJ databases">
        <authorList>
            <person name="Bowman J."/>
            <person name="Ferriera S."/>
            <person name="Johnson J."/>
            <person name="Kravitz S."/>
            <person name="Halpern A."/>
            <person name="Remington K."/>
            <person name="Beeson K."/>
            <person name="Tran B."/>
            <person name="Rogers Y.-H."/>
            <person name="Friedman R."/>
            <person name="Venter J.C."/>
        </authorList>
    </citation>
    <scope>NUCLEOTIDE SEQUENCE [LARGE SCALE GENOMIC DNA]</scope>
    <source>
        <strain evidence="3">ATCC 700755</strain>
    </source>
</reference>
<dbReference type="SUPFAM" id="SSF54909">
    <property type="entry name" value="Dimeric alpha+beta barrel"/>
    <property type="match status" value="1"/>
</dbReference>
<feature type="domain" description="Stress-response A/B barrel" evidence="2">
    <location>
        <begin position="50"/>
        <end position="145"/>
    </location>
</feature>
<keyword evidence="4" id="KW-1185">Reference proteome</keyword>
<protein>
    <submittedName>
        <fullName evidence="3">Stress responsive A/B barrel (DABB) domain protein</fullName>
    </submittedName>
</protein>
<evidence type="ECO:0000259" key="2">
    <source>
        <dbReference type="PROSITE" id="PS51502"/>
    </source>
</evidence>
<reference evidence="3" key="2">
    <citation type="submission" date="2012-09" db="EMBL/GenBank/DDBJ databases">
        <title>The complete sequence of Psychroflexus torquis an extreme psychrophile from sea-ice that is stimulated by light.</title>
        <authorList>
            <person name="Feng S."/>
            <person name="Powell S.M."/>
            <person name="Bowman J.P."/>
        </authorList>
    </citation>
    <scope>NUCLEOTIDE SEQUENCE [LARGE SCALE GENOMIC DNA]</scope>
    <source>
        <strain evidence="3">ATCC 700755</strain>
    </source>
</reference>
<accession>K4IGR0</accession>
<name>K4IGR0_PSYTT</name>
<dbReference type="RefSeq" id="WP_015025079.1">
    <property type="nucleotide sequence ID" value="NC_018721.1"/>
</dbReference>
<evidence type="ECO:0000256" key="1">
    <source>
        <dbReference type="ARBA" id="ARBA00011738"/>
    </source>
</evidence>
<dbReference type="AlphaFoldDB" id="K4IGR0"/>